<dbReference type="Proteomes" id="UP000283644">
    <property type="component" value="Unassembled WGS sequence"/>
</dbReference>
<dbReference type="AlphaFoldDB" id="A0A417Y6J5"/>
<gene>
    <name evidence="1" type="ORF">D0Z08_04865</name>
</gene>
<accession>A0A417Y6J5</accession>
<reference evidence="1 2" key="1">
    <citation type="submission" date="2018-09" db="EMBL/GenBank/DDBJ databases">
        <title>Genome sequencing of Nocardioides immobilis CCTCC AB 2017083 for comparison to Nocardioides silvaticus.</title>
        <authorList>
            <person name="Li C."/>
            <person name="Wang G."/>
        </authorList>
    </citation>
    <scope>NUCLEOTIDE SEQUENCE [LARGE SCALE GENOMIC DNA]</scope>
    <source>
        <strain evidence="1 2">CCTCC AB 2017083</strain>
    </source>
</reference>
<proteinExistence type="predicted"/>
<sequence>MHMSSRKFIGGVEVVPGAQVSHGPPRSLAFQVWSVCEQSQPERWHGEVRFNSTTVLRTDTVNDHGQAARLAEEALAARVVELFSR</sequence>
<organism evidence="1 2">
    <name type="scientific">Nocardioides immobilis</name>
    <dbReference type="NCBI Taxonomy" id="2049295"/>
    <lineage>
        <taxon>Bacteria</taxon>
        <taxon>Bacillati</taxon>
        <taxon>Actinomycetota</taxon>
        <taxon>Actinomycetes</taxon>
        <taxon>Propionibacteriales</taxon>
        <taxon>Nocardioidaceae</taxon>
        <taxon>Nocardioides</taxon>
    </lineage>
</organism>
<evidence type="ECO:0000313" key="2">
    <source>
        <dbReference type="Proteomes" id="UP000283644"/>
    </source>
</evidence>
<protein>
    <submittedName>
        <fullName evidence="1">Uncharacterized protein</fullName>
    </submittedName>
</protein>
<dbReference type="EMBL" id="QXGH01000010">
    <property type="protein sequence ID" value="RHW28310.1"/>
    <property type="molecule type" value="Genomic_DNA"/>
</dbReference>
<keyword evidence="2" id="KW-1185">Reference proteome</keyword>
<evidence type="ECO:0000313" key="1">
    <source>
        <dbReference type="EMBL" id="RHW28310.1"/>
    </source>
</evidence>
<comment type="caution">
    <text evidence="1">The sequence shown here is derived from an EMBL/GenBank/DDBJ whole genome shotgun (WGS) entry which is preliminary data.</text>
</comment>
<name>A0A417Y6J5_9ACTN</name>